<organism evidence="1 2">
    <name type="scientific">Vibrio breoganii</name>
    <dbReference type="NCBI Taxonomy" id="553239"/>
    <lineage>
        <taxon>Bacteria</taxon>
        <taxon>Pseudomonadati</taxon>
        <taxon>Pseudomonadota</taxon>
        <taxon>Gammaproteobacteria</taxon>
        <taxon>Vibrionales</taxon>
        <taxon>Vibrionaceae</taxon>
        <taxon>Vibrio</taxon>
    </lineage>
</organism>
<dbReference type="AlphaFoldDB" id="A0AAP8MVR9"/>
<protein>
    <submittedName>
        <fullName evidence="1">Uncharacterized protein</fullName>
    </submittedName>
</protein>
<sequence>MKVVAVSEFLPAVRRLINIPFVPLLEDAIVESARTFCRESKIVFISRSFDSVLTEQHISVVESSSDNRLSGLNIKASNLERITAQTTNGEVLDLEPEVNYHQLSRDRLTFITAHSNVTIISTVEPTNGATKLPQVLYEDYLRAIAHGAVAILYAQPDKDWFNPDMAGYYERLFVEGYRESARFRLDASPQITRPVKRARNREFF</sequence>
<dbReference type="EMBL" id="MDBO01000075">
    <property type="protein sequence ID" value="PMP10215.1"/>
    <property type="molecule type" value="Genomic_DNA"/>
</dbReference>
<reference evidence="2" key="1">
    <citation type="submission" date="2016-07" db="EMBL/GenBank/DDBJ databases">
        <title>Nontailed viruses are major unrecognized killers of bacteria in the ocean.</title>
        <authorList>
            <person name="Kauffman K."/>
            <person name="Hussain F."/>
            <person name="Yang J."/>
            <person name="Arevalo P."/>
            <person name="Brown J."/>
            <person name="Cutler M."/>
            <person name="Kelly L."/>
            <person name="Polz M.F."/>
        </authorList>
    </citation>
    <scope>NUCLEOTIDE SEQUENCE [LARGE SCALE GENOMIC DNA]</scope>
    <source>
        <strain evidence="2">10N.222.49.A5</strain>
    </source>
</reference>
<accession>A0AAP8MVR9</accession>
<gene>
    <name evidence="1" type="ORF">BCS93_11105</name>
</gene>
<name>A0AAP8MVR9_9VIBR</name>
<proteinExistence type="predicted"/>
<dbReference type="RefSeq" id="WP_102477771.1">
    <property type="nucleotide sequence ID" value="NZ_MDBO01000075.1"/>
</dbReference>
<evidence type="ECO:0000313" key="1">
    <source>
        <dbReference type="EMBL" id="PMP10215.1"/>
    </source>
</evidence>
<evidence type="ECO:0000313" key="2">
    <source>
        <dbReference type="Proteomes" id="UP000235611"/>
    </source>
</evidence>
<dbReference type="Proteomes" id="UP000235611">
    <property type="component" value="Unassembled WGS sequence"/>
</dbReference>
<comment type="caution">
    <text evidence="1">The sequence shown here is derived from an EMBL/GenBank/DDBJ whole genome shotgun (WGS) entry which is preliminary data.</text>
</comment>